<keyword evidence="4" id="KW-1185">Reference proteome</keyword>
<gene>
    <name evidence="3" type="ORF">AFUS01_LOCUS39489</name>
</gene>
<dbReference type="Proteomes" id="UP000708208">
    <property type="component" value="Unassembled WGS sequence"/>
</dbReference>
<dbReference type="OrthoDB" id="3542292at2759"/>
<evidence type="ECO:0000256" key="2">
    <source>
        <dbReference type="ARBA" id="ARBA00031637"/>
    </source>
</evidence>
<dbReference type="PANTHER" id="PTHR23403">
    <property type="entry name" value="TREHALASE"/>
    <property type="match status" value="1"/>
</dbReference>
<comment type="catalytic activity">
    <reaction evidence="1">
        <text>alpha,alpha-trehalose + H2O = alpha-D-glucose + beta-D-glucose</text>
        <dbReference type="Rhea" id="RHEA:32675"/>
        <dbReference type="ChEBI" id="CHEBI:15377"/>
        <dbReference type="ChEBI" id="CHEBI:15903"/>
        <dbReference type="ChEBI" id="CHEBI:16551"/>
        <dbReference type="ChEBI" id="CHEBI:17925"/>
        <dbReference type="EC" id="3.2.1.28"/>
    </reaction>
</comment>
<evidence type="ECO:0000256" key="1">
    <source>
        <dbReference type="ARBA" id="ARBA00001576"/>
    </source>
</evidence>
<name>A0A8J2PVE9_9HEXA</name>
<dbReference type="PANTHER" id="PTHR23403:SF1">
    <property type="entry name" value="TREHALASE"/>
    <property type="match status" value="1"/>
</dbReference>
<proteinExistence type="predicted"/>
<dbReference type="EMBL" id="CAJVCH010552350">
    <property type="protein sequence ID" value="CAG7829632.1"/>
    <property type="molecule type" value="Genomic_DNA"/>
</dbReference>
<feature type="non-terminal residue" evidence="3">
    <location>
        <position position="1"/>
    </location>
</feature>
<evidence type="ECO:0000313" key="4">
    <source>
        <dbReference type="Proteomes" id="UP000708208"/>
    </source>
</evidence>
<reference evidence="3" key="1">
    <citation type="submission" date="2021-06" db="EMBL/GenBank/DDBJ databases">
        <authorList>
            <person name="Hodson N. C."/>
            <person name="Mongue J. A."/>
            <person name="Jaron S. K."/>
        </authorList>
    </citation>
    <scope>NUCLEOTIDE SEQUENCE</scope>
</reference>
<comment type="caution">
    <text evidence="3">The sequence shown here is derived from an EMBL/GenBank/DDBJ whole genome shotgun (WGS) entry which is preliminary data.</text>
</comment>
<sequence length="166" mass="19527">NFASDVNAIWKQLGRKIKPGLKTRPEMSSLIYVDNPFIVPGGRFNEFYYWDQFWVLKGLLHSGMTQTVRGMLENFFQMVDSLGYVPNGGRIYYQRSQPPLLIPMVNDYLEVTGDFLFLKNHVQTLEKEFDFWMKNRSHVVNLGDNQNYTVIRYNVELSDPRPESYK</sequence>
<dbReference type="GO" id="GO:0004555">
    <property type="term" value="F:alpha,alpha-trehalase activity"/>
    <property type="evidence" value="ECO:0007669"/>
    <property type="project" value="UniProtKB-EC"/>
</dbReference>
<accession>A0A8J2PVE9</accession>
<dbReference type="GO" id="GO:0005993">
    <property type="term" value="P:trehalose catabolic process"/>
    <property type="evidence" value="ECO:0007669"/>
    <property type="project" value="TreeGrafter"/>
</dbReference>
<dbReference type="AlphaFoldDB" id="A0A8J2PVE9"/>
<protein>
    <recommendedName>
        <fullName evidence="2">Alpha,alpha-trehalose glucohydrolase</fullName>
    </recommendedName>
</protein>
<dbReference type="InterPro" id="IPR001661">
    <property type="entry name" value="Glyco_hydro_37"/>
</dbReference>
<evidence type="ECO:0000313" key="3">
    <source>
        <dbReference type="EMBL" id="CAG7829632.1"/>
    </source>
</evidence>
<organism evidence="3 4">
    <name type="scientific">Allacma fusca</name>
    <dbReference type="NCBI Taxonomy" id="39272"/>
    <lineage>
        <taxon>Eukaryota</taxon>
        <taxon>Metazoa</taxon>
        <taxon>Ecdysozoa</taxon>
        <taxon>Arthropoda</taxon>
        <taxon>Hexapoda</taxon>
        <taxon>Collembola</taxon>
        <taxon>Symphypleona</taxon>
        <taxon>Sminthuridae</taxon>
        <taxon>Allacma</taxon>
    </lineage>
</organism>
<dbReference type="Pfam" id="PF01204">
    <property type="entry name" value="Trehalase"/>
    <property type="match status" value="1"/>
</dbReference>